<dbReference type="Pfam" id="PF22184">
    <property type="entry name" value="CBM_56"/>
    <property type="match status" value="1"/>
</dbReference>
<dbReference type="PANTHER" id="PTHR38165:SF1">
    <property type="entry name" value="GLUCANASE B"/>
    <property type="match status" value="1"/>
</dbReference>
<dbReference type="InterPro" id="IPR047569">
    <property type="entry name" value="CBM56"/>
</dbReference>
<feature type="signal peptide" evidence="1">
    <location>
        <begin position="1"/>
        <end position="37"/>
    </location>
</feature>
<dbReference type="InterPro" id="IPR037398">
    <property type="entry name" value="Glyco_hydro_64_fam"/>
</dbReference>
<dbReference type="InterPro" id="IPR042517">
    <property type="entry name" value="Glyco_hydro_64_N_2"/>
</dbReference>
<dbReference type="Proteomes" id="UP000601223">
    <property type="component" value="Unassembled WGS sequence"/>
</dbReference>
<keyword evidence="5" id="KW-1185">Reference proteome</keyword>
<feature type="domain" description="CBM56" evidence="2">
    <location>
        <begin position="36"/>
        <end position="124"/>
    </location>
</feature>
<dbReference type="GO" id="GO:0030246">
    <property type="term" value="F:carbohydrate binding"/>
    <property type="evidence" value="ECO:0007669"/>
    <property type="project" value="UniProtKB-UniRule"/>
</dbReference>
<evidence type="ECO:0000313" key="5">
    <source>
        <dbReference type="Proteomes" id="UP000601223"/>
    </source>
</evidence>
<evidence type="ECO:0000313" key="4">
    <source>
        <dbReference type="EMBL" id="GIF81973.1"/>
    </source>
</evidence>
<dbReference type="Pfam" id="PF13290">
    <property type="entry name" value="CHB_HEX_C_1"/>
    <property type="match status" value="1"/>
</dbReference>
<evidence type="ECO:0000259" key="2">
    <source>
        <dbReference type="PROSITE" id="PS52005"/>
    </source>
</evidence>
<feature type="chain" id="PRO_5035304559" description="Beta-1,3-glucanase" evidence="1">
    <location>
        <begin position="38"/>
        <end position="588"/>
    </location>
</feature>
<dbReference type="CDD" id="cd09214">
    <property type="entry name" value="GH64-like"/>
    <property type="match status" value="1"/>
</dbReference>
<accession>A0A8J3NJG4</accession>
<dbReference type="PANTHER" id="PTHR38165">
    <property type="match status" value="1"/>
</dbReference>
<organism evidence="4 5">
    <name type="scientific">Catellatospora bangladeshensis</name>
    <dbReference type="NCBI Taxonomy" id="310355"/>
    <lineage>
        <taxon>Bacteria</taxon>
        <taxon>Bacillati</taxon>
        <taxon>Actinomycetota</taxon>
        <taxon>Actinomycetes</taxon>
        <taxon>Micromonosporales</taxon>
        <taxon>Micromonosporaceae</taxon>
        <taxon>Catellatospora</taxon>
    </lineage>
</organism>
<name>A0A8J3NJG4_9ACTN</name>
<gene>
    <name evidence="4" type="ORF">Cba03nite_33220</name>
</gene>
<dbReference type="InterPro" id="IPR032477">
    <property type="entry name" value="Glyco_hydro_64"/>
</dbReference>
<dbReference type="EMBL" id="BONF01000017">
    <property type="protein sequence ID" value="GIF81973.1"/>
    <property type="molecule type" value="Genomic_DNA"/>
</dbReference>
<dbReference type="InterPro" id="IPR059177">
    <property type="entry name" value="GH29D-like_dom"/>
</dbReference>
<dbReference type="AlphaFoldDB" id="A0A8J3NJG4"/>
<dbReference type="InterPro" id="IPR037176">
    <property type="entry name" value="Osmotin/thaumatin-like_sf"/>
</dbReference>
<evidence type="ECO:0000259" key="3">
    <source>
        <dbReference type="PROSITE" id="PS52006"/>
    </source>
</evidence>
<dbReference type="PROSITE" id="PS52005">
    <property type="entry name" value="CBM56"/>
    <property type="match status" value="1"/>
</dbReference>
<dbReference type="Pfam" id="PF16483">
    <property type="entry name" value="Glyco_hydro_64"/>
    <property type="match status" value="1"/>
</dbReference>
<protein>
    <recommendedName>
        <fullName evidence="6">Beta-1,3-glucanase</fullName>
    </recommendedName>
</protein>
<evidence type="ECO:0008006" key="6">
    <source>
        <dbReference type="Google" id="ProtNLM"/>
    </source>
</evidence>
<comment type="caution">
    <text evidence="4">The sequence shown here is derived from an EMBL/GenBank/DDBJ whole genome shotgun (WGS) entry which is preliminary data.</text>
</comment>
<dbReference type="Gene3D" id="3.30.920.50">
    <property type="entry name" value="Beta-1,3-glucanase, C-terminal domain"/>
    <property type="match status" value="1"/>
</dbReference>
<keyword evidence="1" id="KW-0732">Signal</keyword>
<dbReference type="Gene3D" id="2.60.110.10">
    <property type="entry name" value="Thaumatin"/>
    <property type="match status" value="1"/>
</dbReference>
<evidence type="ECO:0000256" key="1">
    <source>
        <dbReference type="SAM" id="SignalP"/>
    </source>
</evidence>
<dbReference type="RefSeq" id="WP_203746697.1">
    <property type="nucleotide sequence ID" value="NZ_BONF01000017.1"/>
</dbReference>
<feature type="domain" description="GH64" evidence="3">
    <location>
        <begin position="218"/>
        <end position="588"/>
    </location>
</feature>
<proteinExistence type="predicted"/>
<sequence length="588" mass="62528">MHTTSHRRAMPWRTMKLLAAALAALVAGALPAAPAHAAPDYAQGVTAVDATQAKVWFTPTVPATLVDLHYRLPGQGQQDFRMTKNGSTWEKTVGGLSAGTVLEYWFTYEKSGPLYDTPHFTYTHGGGGGTMVATPVFNPPGGAYAAAQSVTISTATAGAAIRYTTDGSTPTASSTLYSGPVNVASTRTLKAIGIKSGLTTSAVATAVYTIGGGGGGGNGTFPVTFVNNTRGTWTNSQVYVTFIGQVTPGQWSYLKADGTVTRINHLEETAPGHLVKNGRNYANMSFTLAQASTVTFPNRIEGGRIYLSLGSPMYIPISADDRGWGGPDLLNPADPNADVYFDWYELGYAYGQFGFGGNTTQVDQFGFPMTARLQQASTGYDQTVGITQTRAQVLSGYQAGVGTAFRGLANQYRIVAPRTSPVFKPGGAQANYLQGVIDQVWNYYTANTWTENDHGQLYTGRVVNGVLTGTKNDGTSFSVPKPTTAQVFECSGALAVPPPANDTTRAVGRDFCAAFNRGVAQNPNTADWFDPAKYYPAGLKNDYAAYFHAISLDKRSYAFAYDDVNDQSSVKIIGNSNPPSLLTLAVGW</sequence>
<dbReference type="PROSITE" id="PS52006">
    <property type="entry name" value="GH64"/>
    <property type="match status" value="1"/>
</dbReference>
<reference evidence="4 5" key="1">
    <citation type="submission" date="2021-01" db="EMBL/GenBank/DDBJ databases">
        <title>Whole genome shotgun sequence of Catellatospora bangladeshensis NBRC 107357.</title>
        <authorList>
            <person name="Komaki H."/>
            <person name="Tamura T."/>
        </authorList>
    </citation>
    <scope>NUCLEOTIDE SEQUENCE [LARGE SCALE GENOMIC DNA]</scope>
    <source>
        <strain evidence="4 5">NBRC 107357</strain>
    </source>
</reference>